<keyword evidence="3" id="KW-1185">Reference proteome</keyword>
<proteinExistence type="predicted"/>
<feature type="region of interest" description="Disordered" evidence="1">
    <location>
        <begin position="1"/>
        <end position="25"/>
    </location>
</feature>
<dbReference type="OrthoDB" id="3794650at2759"/>
<dbReference type="AlphaFoldDB" id="A0A6G1JTH9"/>
<reference evidence="2" key="1">
    <citation type="journal article" date="2020" name="Stud. Mycol.">
        <title>101 Dothideomycetes genomes: a test case for predicting lifestyles and emergence of pathogens.</title>
        <authorList>
            <person name="Haridas S."/>
            <person name="Albert R."/>
            <person name="Binder M."/>
            <person name="Bloem J."/>
            <person name="Labutti K."/>
            <person name="Salamov A."/>
            <person name="Andreopoulos B."/>
            <person name="Baker S."/>
            <person name="Barry K."/>
            <person name="Bills G."/>
            <person name="Bluhm B."/>
            <person name="Cannon C."/>
            <person name="Castanera R."/>
            <person name="Culley D."/>
            <person name="Daum C."/>
            <person name="Ezra D."/>
            <person name="Gonzalez J."/>
            <person name="Henrissat B."/>
            <person name="Kuo A."/>
            <person name="Liang C."/>
            <person name="Lipzen A."/>
            <person name="Lutzoni F."/>
            <person name="Magnuson J."/>
            <person name="Mondo S."/>
            <person name="Nolan M."/>
            <person name="Ohm R."/>
            <person name="Pangilinan J."/>
            <person name="Park H.-J."/>
            <person name="Ramirez L."/>
            <person name="Alfaro M."/>
            <person name="Sun H."/>
            <person name="Tritt A."/>
            <person name="Yoshinaga Y."/>
            <person name="Zwiers L.-H."/>
            <person name="Turgeon B."/>
            <person name="Goodwin S."/>
            <person name="Spatafora J."/>
            <person name="Crous P."/>
            <person name="Grigoriev I."/>
        </authorList>
    </citation>
    <scope>NUCLEOTIDE SEQUENCE</scope>
    <source>
        <strain evidence="2">CBS 279.74</strain>
    </source>
</reference>
<gene>
    <name evidence="2" type="ORF">K504DRAFT_519727</name>
</gene>
<evidence type="ECO:0000313" key="3">
    <source>
        <dbReference type="Proteomes" id="UP000799428"/>
    </source>
</evidence>
<sequence>MFPHNNCEPGLSRAQGDNWGVQAPDGAPFGQDNIITSTARTNGVSLSTVAALEAEQVDALIIYLAEERNNPTAFPGRPRFLNGLPVYSEDPRGYQETTLPYVASLTFVITCGPDATFFKEVVQSDTFPGIDTAVLKLSFPNFHWFSGVINNRTNNPWLALCATLPNLEEVSLNFHTAGLTTSTWTERQRIRLETGGLMIQSKDLRCLRLADVVRKYDIDRLFQVRTLRKVHLTCWDSQIVKFHVNNGDPLRCFRELESYIISGFYDIGSRVDAEMSVQSAPVLSITQG</sequence>
<name>A0A6G1JTH9_9PLEO</name>
<dbReference type="EMBL" id="MU005785">
    <property type="protein sequence ID" value="KAF2703848.1"/>
    <property type="molecule type" value="Genomic_DNA"/>
</dbReference>
<protein>
    <submittedName>
        <fullName evidence="2">Uncharacterized protein</fullName>
    </submittedName>
</protein>
<evidence type="ECO:0000313" key="2">
    <source>
        <dbReference type="EMBL" id="KAF2703848.1"/>
    </source>
</evidence>
<evidence type="ECO:0000256" key="1">
    <source>
        <dbReference type="SAM" id="MobiDB-lite"/>
    </source>
</evidence>
<accession>A0A6G1JTH9</accession>
<organism evidence="2 3">
    <name type="scientific">Pleomassaria siparia CBS 279.74</name>
    <dbReference type="NCBI Taxonomy" id="1314801"/>
    <lineage>
        <taxon>Eukaryota</taxon>
        <taxon>Fungi</taxon>
        <taxon>Dikarya</taxon>
        <taxon>Ascomycota</taxon>
        <taxon>Pezizomycotina</taxon>
        <taxon>Dothideomycetes</taxon>
        <taxon>Pleosporomycetidae</taxon>
        <taxon>Pleosporales</taxon>
        <taxon>Pleomassariaceae</taxon>
        <taxon>Pleomassaria</taxon>
    </lineage>
</organism>
<dbReference type="Proteomes" id="UP000799428">
    <property type="component" value="Unassembled WGS sequence"/>
</dbReference>